<feature type="transmembrane region" description="Helical" evidence="2">
    <location>
        <begin position="144"/>
        <end position="163"/>
    </location>
</feature>
<keyword evidence="2" id="KW-0472">Membrane</keyword>
<feature type="transmembrane region" description="Helical" evidence="2">
    <location>
        <begin position="183"/>
        <end position="203"/>
    </location>
</feature>
<evidence type="ECO:0000313" key="3">
    <source>
        <dbReference type="Proteomes" id="UP000515135"/>
    </source>
</evidence>
<accession>A0A6P4YKC2</accession>
<keyword evidence="2" id="KW-0812">Transmembrane</keyword>
<evidence type="ECO:0000256" key="2">
    <source>
        <dbReference type="SAM" id="Phobius"/>
    </source>
</evidence>
<dbReference type="KEGG" id="bbel:109464902"/>
<reference evidence="4" key="1">
    <citation type="submission" date="2025-08" db="UniProtKB">
        <authorList>
            <consortium name="RefSeq"/>
        </authorList>
    </citation>
    <scope>IDENTIFICATION</scope>
    <source>
        <tissue evidence="4">Gonad</tissue>
    </source>
</reference>
<proteinExistence type="predicted"/>
<feature type="region of interest" description="Disordered" evidence="1">
    <location>
        <begin position="15"/>
        <end position="103"/>
    </location>
</feature>
<keyword evidence="3" id="KW-1185">Reference proteome</keyword>
<gene>
    <name evidence="4" type="primary">LOC109464902</name>
</gene>
<keyword evidence="2" id="KW-1133">Transmembrane helix</keyword>
<feature type="compositionally biased region" description="Polar residues" evidence="1">
    <location>
        <begin position="56"/>
        <end position="71"/>
    </location>
</feature>
<dbReference type="AlphaFoldDB" id="A0A6P4YKC2"/>
<name>A0A6P4YKC2_BRABE</name>
<protein>
    <submittedName>
        <fullName evidence="4">Uncharacterized protein LOC109464902</fullName>
    </submittedName>
</protein>
<organism evidence="3 4">
    <name type="scientific">Branchiostoma belcheri</name>
    <name type="common">Amphioxus</name>
    <dbReference type="NCBI Taxonomy" id="7741"/>
    <lineage>
        <taxon>Eukaryota</taxon>
        <taxon>Metazoa</taxon>
        <taxon>Chordata</taxon>
        <taxon>Cephalochordata</taxon>
        <taxon>Leptocardii</taxon>
        <taxon>Amphioxiformes</taxon>
        <taxon>Branchiostomatidae</taxon>
        <taxon>Branchiostoma</taxon>
    </lineage>
</organism>
<sequence>MFTTPRSSDLQLVIDDLEMETEAESTSAGELQGRNYKDNRVAPAVLDSSKDAGQWLPQNGPLSPAKTSAVASDNGDHHSGVENGSVPSNSDVRHDHTHRRRMDGGELQRVSSVMSNQVPDDKAMEDDVRNFLKTLAKNGLREKVFYVAAVCSLVVVAFGLLALGHVDLIIWMTSAAAPAEPRVFQIVFAIANGPLVIAVRPPVNIG</sequence>
<dbReference type="Proteomes" id="UP000515135">
    <property type="component" value="Unplaced"/>
</dbReference>
<evidence type="ECO:0000313" key="4">
    <source>
        <dbReference type="RefSeq" id="XP_019617556.1"/>
    </source>
</evidence>
<evidence type="ECO:0000256" key="1">
    <source>
        <dbReference type="SAM" id="MobiDB-lite"/>
    </source>
</evidence>
<dbReference type="RefSeq" id="XP_019617556.1">
    <property type="nucleotide sequence ID" value="XM_019761997.1"/>
</dbReference>
<dbReference type="OrthoDB" id="406287at2759"/>
<dbReference type="GeneID" id="109464902"/>